<dbReference type="Proteomes" id="UP000441772">
    <property type="component" value="Unassembled WGS sequence"/>
</dbReference>
<dbReference type="EMBL" id="WBVT01000020">
    <property type="protein sequence ID" value="KAB7790161.1"/>
    <property type="molecule type" value="Genomic_DNA"/>
</dbReference>
<dbReference type="InterPro" id="IPR007555">
    <property type="entry name" value="DUF499"/>
</dbReference>
<feature type="region of interest" description="Disordered" evidence="1">
    <location>
        <begin position="868"/>
        <end position="887"/>
    </location>
</feature>
<evidence type="ECO:0000259" key="2">
    <source>
        <dbReference type="Pfam" id="PF18731"/>
    </source>
</evidence>
<gene>
    <name evidence="3" type="ORF">F7D09_1354</name>
</gene>
<dbReference type="RefSeq" id="WP_152234686.1">
    <property type="nucleotide sequence ID" value="NZ_JBHSKZ010000004.1"/>
</dbReference>
<dbReference type="AlphaFoldDB" id="A0A6I1GUN0"/>
<reference evidence="3 4" key="1">
    <citation type="submission" date="2019-09" db="EMBL/GenBank/DDBJ databases">
        <title>Characterization of the phylogenetic diversity of two novel species belonging to the genus Bifidobacterium: Bifidobacterium cebidarum sp. nov. and Bifidobacterium leontopitheci sp. nov.</title>
        <authorList>
            <person name="Lugli G.A."/>
            <person name="Duranti S."/>
            <person name="Milani C."/>
            <person name="Turroni F."/>
            <person name="Ventura M."/>
        </authorList>
    </citation>
    <scope>NUCLEOTIDE SEQUENCE [LARGE SCALE GENOMIC DNA]</scope>
    <source>
        <strain evidence="3 4">LMG 31471</strain>
    </source>
</reference>
<name>A0A6I1GUN0_9BIFI</name>
<accession>A0A6I1GUN0</accession>
<organism evidence="3 4">
    <name type="scientific">Bifidobacterium leontopitheci</name>
    <dbReference type="NCBI Taxonomy" id="2650774"/>
    <lineage>
        <taxon>Bacteria</taxon>
        <taxon>Bacillati</taxon>
        <taxon>Actinomycetota</taxon>
        <taxon>Actinomycetes</taxon>
        <taxon>Bifidobacteriales</taxon>
        <taxon>Bifidobacteriaceae</taxon>
        <taxon>Bifidobacterium</taxon>
    </lineage>
</organism>
<dbReference type="Pfam" id="PF18731">
    <property type="entry name" value="HEPN_Swt1"/>
    <property type="match status" value="1"/>
</dbReference>
<evidence type="ECO:0000313" key="4">
    <source>
        <dbReference type="Proteomes" id="UP000441772"/>
    </source>
</evidence>
<keyword evidence="4" id="KW-1185">Reference proteome</keyword>
<evidence type="ECO:0000256" key="1">
    <source>
        <dbReference type="SAM" id="MobiDB-lite"/>
    </source>
</evidence>
<dbReference type="InterPro" id="IPR041650">
    <property type="entry name" value="HEPN_Swt1"/>
</dbReference>
<proteinExistence type="predicted"/>
<comment type="caution">
    <text evidence="3">The sequence shown here is derived from an EMBL/GenBank/DDBJ whole genome shotgun (WGS) entry which is preliminary data.</text>
</comment>
<evidence type="ECO:0000313" key="3">
    <source>
        <dbReference type="EMBL" id="KAB7790161.1"/>
    </source>
</evidence>
<feature type="domain" description="Swt1-like HEPN" evidence="2">
    <location>
        <begin position="11"/>
        <end position="123"/>
    </location>
</feature>
<sequence>MAMNNRDRVGKAFDFLSEGLVDPVDDVMTDVFHTPNWTDAWALADHQKYGTPLRTLNKTDVQVQLRAITEHGRAFNGILSRAQQSYASELRETRNQWAHSQPFTSDEAIRALSTIELLLNAVNAPDSADDVRKLRDTLQRTVYEDHTRKASQRKIISVDPTQGMKPWREVITPHADVATGRFTASEFAANLYDVAVSKTACAPGNAYGDPVEFYNRTYLTEGLRDLLTRAIRRLVGDNSGSPVVNLQTNFGGGKTHSLLALYHLFGSKPVVDLSSDVQNLVAGLGIEAWDPGKVHRAAIVGDKLNTAKPSVKPDGTQVHTIWGELAWQLGEAEGYAMVAENDIAGKPPADSLNQLLHRYSPCLILIDEWVAYARQLVGRDDLPAGTFDDQFTFAQTLTEAAASVPHCMLVVSIPASEDGGKASSLEVGGENGQEALKRLQMIVRRKADQWRPSTRDESFEIVRKRLFEEPDAQAQAQIALTAKRFVDMYRADPKAYPTDVTSADYDKRIRASYPLHPELLDRLYEDWSSLENFQRTRGVLTLVSSIIHELWAGNDTNPLILPGNVPLDSETIYSNLAQYLPDSWKSIIDTDVAGQQSTAAQVDNDRPVLGQRQLTQRIARAVFMGSAPRAGLPNRGLGMQNAWLGTAMPGDVYGNFGVAVSQLEQRSTYFFVEGSAYRYSLQPSITKTARDNAERLREDPASVYNEIVSRLQPEGAAGRRGKFRRVCVAPESTNGIPDTDQVTLVIMHPKWAVAKGEGESSETKQWVRDAIEHRGSAQRTNRNMLAFLVADRNLLGFAEDAARSYLGWKRVIEDEVRLNLTRQQVEQAKNAVAGLDKTLNERVRNAYCWCLYPDAELVAGRPDPTKPYRLADMRIPDSGGDSMAERTGRRMQDEDALSDRYATSTLGYNIRQYLASAFVDGVLPVKTVWDCITRFPYMPRMADRDVLDHALEDAPGAALTTEERFAIASGRYESGHFQNLIIPGVTHTSLTAVRVTDSTLIVDWDTAMADLEALRAEEEAARQSPVTVATGEIVAQGESWQSDGLPAAQPGDHAQPAEYVPPVAGKPEPAPMVMTRYYGTAKLNPDSLNRDLARLNEGILDQLRLAGASISISVEIHAEAPGGFDENTVRIIDANAKNLKLANSGFEEE</sequence>
<dbReference type="Pfam" id="PF04465">
    <property type="entry name" value="DUF499"/>
    <property type="match status" value="1"/>
</dbReference>
<protein>
    <submittedName>
        <fullName evidence="3">ATPase AAA</fullName>
    </submittedName>
</protein>